<dbReference type="Gene3D" id="3.40.50.360">
    <property type="match status" value="1"/>
</dbReference>
<comment type="caution">
    <text evidence="5">The sequence shown here is derived from an EMBL/GenBank/DDBJ whole genome shotgun (WGS) entry which is preliminary data.</text>
</comment>
<dbReference type="InterPro" id="IPR005025">
    <property type="entry name" value="FMN_Rdtase-like_dom"/>
</dbReference>
<dbReference type="OrthoDB" id="9805976at2"/>
<feature type="domain" description="NADPH-dependent FMN reductase-like" evidence="4">
    <location>
        <begin position="1"/>
        <end position="91"/>
    </location>
</feature>
<dbReference type="RefSeq" id="WP_045923141.1">
    <property type="nucleotide sequence ID" value="NZ_JAAEDY010000003.1"/>
</dbReference>
<keyword evidence="3" id="KW-0472">Membrane</keyword>
<proteinExistence type="predicted"/>
<feature type="transmembrane region" description="Helical" evidence="3">
    <location>
        <begin position="227"/>
        <end position="248"/>
    </location>
</feature>
<dbReference type="HOGENOM" id="CLU_1097499_0_0_9"/>
<evidence type="ECO:0000313" key="5">
    <source>
        <dbReference type="EMBL" id="KJY48254.1"/>
    </source>
</evidence>
<dbReference type="InterPro" id="IPR051796">
    <property type="entry name" value="ISF_SsuE-like"/>
</dbReference>
<accession>A0A0F4KQG9</accession>
<evidence type="ECO:0000259" key="4">
    <source>
        <dbReference type="Pfam" id="PF03358"/>
    </source>
</evidence>
<dbReference type="STRING" id="1218508.JG29_13040"/>
<dbReference type="SUPFAM" id="SSF52218">
    <property type="entry name" value="Flavoproteins"/>
    <property type="match status" value="1"/>
</dbReference>
<reference evidence="5 6" key="1">
    <citation type="submission" date="2014-12" db="EMBL/GenBank/DDBJ databases">
        <title>Comparative genomics of the lactic acid bacteria isolated from the honey bee gut.</title>
        <authorList>
            <person name="Ellegaard K.M."/>
            <person name="Tamarit D."/>
            <person name="Javelind E."/>
            <person name="Olofsson T."/>
            <person name="Andersson S.G."/>
            <person name="Vasquez A."/>
        </authorList>
    </citation>
    <scope>NUCLEOTIDE SEQUENCE [LARGE SCALE GENOMIC DNA]</scope>
    <source>
        <strain evidence="5 6">Hon2</strain>
    </source>
</reference>
<dbReference type="PATRIC" id="fig|1218508.4.peg.1293"/>
<name>A0A0F4KQG9_9LACO</name>
<evidence type="ECO:0000256" key="3">
    <source>
        <dbReference type="SAM" id="Phobius"/>
    </source>
</evidence>
<keyword evidence="1" id="KW-0285">Flavoprotein</keyword>
<dbReference type="GO" id="GO:0016491">
    <property type="term" value="F:oxidoreductase activity"/>
    <property type="evidence" value="ECO:0007669"/>
    <property type="project" value="InterPro"/>
</dbReference>
<dbReference type="AlphaFoldDB" id="A0A0F4KQG9"/>
<keyword evidence="3" id="KW-1133">Transmembrane helix</keyword>
<feature type="transmembrane region" description="Helical" evidence="3">
    <location>
        <begin position="193"/>
        <end position="215"/>
    </location>
</feature>
<evidence type="ECO:0000256" key="2">
    <source>
        <dbReference type="ARBA" id="ARBA00022643"/>
    </source>
</evidence>
<dbReference type="Proteomes" id="UP000033695">
    <property type="component" value="Unassembled WGS sequence"/>
</dbReference>
<organism evidence="5 6">
    <name type="scientific">Bombilactobacillus mellis</name>
    <dbReference type="NCBI Taxonomy" id="1218508"/>
    <lineage>
        <taxon>Bacteria</taxon>
        <taxon>Bacillati</taxon>
        <taxon>Bacillota</taxon>
        <taxon>Bacilli</taxon>
        <taxon>Lactobacillales</taxon>
        <taxon>Lactobacillaceae</taxon>
        <taxon>Bombilactobacillus</taxon>
    </lineage>
</organism>
<dbReference type="Pfam" id="PF03358">
    <property type="entry name" value="FMN_red"/>
    <property type="match status" value="1"/>
</dbReference>
<keyword evidence="6" id="KW-1185">Reference proteome</keyword>
<dbReference type="PANTHER" id="PTHR43278:SF4">
    <property type="entry name" value="NAD(P)H-DEPENDENT FMN-CONTAINING OXIDOREDUCTASE YWQN-RELATED"/>
    <property type="match status" value="1"/>
</dbReference>
<dbReference type="InterPro" id="IPR029039">
    <property type="entry name" value="Flavoprotein-like_sf"/>
</dbReference>
<sequence>MKILGILGSQSRQGVTAQMLQQVLDHVDATIETETIFLEDYEIHPRDVHTNNDLQFLVNKLAASDVWVLAAPTYWRELSGIMKKFLDCLRPELVYFKKNGDTIPGPFKNKHYLTITDCYASTLENWLTGVTDETFKTMDRVMSAAGVIKVGEIVCPNTLHLSRLPRAKQQLCARYGAKLSTYVRKDDATVKRYVQLFLMIALMALVTMTLQLFLGKFLPLTNFWWNYLSFTIIFFVLLACLLHFVTFVKHRRR</sequence>
<keyword evidence="3" id="KW-0812">Transmembrane</keyword>
<gene>
    <name evidence="5" type="ORF">JG29_13040</name>
</gene>
<dbReference type="PANTHER" id="PTHR43278">
    <property type="entry name" value="NAD(P)H-DEPENDENT FMN-CONTAINING OXIDOREDUCTASE YWQN-RELATED"/>
    <property type="match status" value="1"/>
</dbReference>
<evidence type="ECO:0000313" key="6">
    <source>
        <dbReference type="Proteomes" id="UP000033695"/>
    </source>
</evidence>
<keyword evidence="2" id="KW-0288">FMN</keyword>
<dbReference type="EMBL" id="JXBZ01000009">
    <property type="protein sequence ID" value="KJY48254.1"/>
    <property type="molecule type" value="Genomic_DNA"/>
</dbReference>
<protein>
    <submittedName>
        <fullName evidence="5">NADPH-dependent FMN reductase</fullName>
    </submittedName>
</protein>
<evidence type="ECO:0000256" key="1">
    <source>
        <dbReference type="ARBA" id="ARBA00022630"/>
    </source>
</evidence>